<keyword evidence="3" id="KW-0255">Endonuclease</keyword>
<evidence type="ECO:0000256" key="8">
    <source>
        <dbReference type="ARBA" id="ARBA00022932"/>
    </source>
</evidence>
<evidence type="ECO:0000256" key="7">
    <source>
        <dbReference type="ARBA" id="ARBA00022918"/>
    </source>
</evidence>
<gene>
    <name evidence="13" type="ORF">E5676_scaffold1493G00140</name>
    <name evidence="12" type="ORF">E6C27_scaffold1994G00130</name>
</gene>
<keyword evidence="6" id="KW-0229">DNA integration</keyword>
<evidence type="ECO:0000256" key="1">
    <source>
        <dbReference type="ARBA" id="ARBA00022722"/>
    </source>
</evidence>
<evidence type="ECO:0000259" key="11">
    <source>
        <dbReference type="Pfam" id="PF07727"/>
    </source>
</evidence>
<keyword evidence="8" id="KW-0808">Transferase</keyword>
<keyword evidence="8" id="KW-0239">DNA-directed DNA polymerase</keyword>
<evidence type="ECO:0000256" key="3">
    <source>
        <dbReference type="ARBA" id="ARBA00022759"/>
    </source>
</evidence>
<reference evidence="14 15" key="1">
    <citation type="submission" date="2019-08" db="EMBL/GenBank/DDBJ databases">
        <title>Draft genome sequences of two oriental melons (Cucumis melo L. var makuwa).</title>
        <authorList>
            <person name="Kwon S.-Y."/>
        </authorList>
    </citation>
    <scope>NUCLEOTIDE SEQUENCE [LARGE SCALE GENOMIC DNA]</scope>
    <source>
        <strain evidence="15">cv. Chang Bougi</strain>
        <strain evidence="14">cv. SW 3</strain>
        <tissue evidence="13">Leaf</tissue>
    </source>
</reference>
<dbReference type="PANTHER" id="PTHR42648">
    <property type="entry name" value="TRANSPOSASE, PUTATIVE-RELATED"/>
    <property type="match status" value="1"/>
</dbReference>
<keyword evidence="10" id="KW-0511">Multifunctional enzyme</keyword>
<keyword evidence="1" id="KW-0540">Nuclease</keyword>
<accession>A0A5D3D6M8</accession>
<evidence type="ECO:0000256" key="6">
    <source>
        <dbReference type="ARBA" id="ARBA00022908"/>
    </source>
</evidence>
<evidence type="ECO:0000313" key="12">
    <source>
        <dbReference type="EMBL" id="KAA0052393.1"/>
    </source>
</evidence>
<evidence type="ECO:0000313" key="13">
    <source>
        <dbReference type="EMBL" id="TYK19219.1"/>
    </source>
</evidence>
<name>A0A5D3D6M8_CUCMM</name>
<dbReference type="EMBL" id="SSTD01007051">
    <property type="protein sequence ID" value="TYK19219.1"/>
    <property type="molecule type" value="Genomic_DNA"/>
</dbReference>
<evidence type="ECO:0000256" key="4">
    <source>
        <dbReference type="ARBA" id="ARBA00022801"/>
    </source>
</evidence>
<organism evidence="13 15">
    <name type="scientific">Cucumis melo var. makuwa</name>
    <name type="common">Oriental melon</name>
    <dbReference type="NCBI Taxonomy" id="1194695"/>
    <lineage>
        <taxon>Eukaryota</taxon>
        <taxon>Viridiplantae</taxon>
        <taxon>Streptophyta</taxon>
        <taxon>Embryophyta</taxon>
        <taxon>Tracheophyta</taxon>
        <taxon>Spermatophyta</taxon>
        <taxon>Magnoliopsida</taxon>
        <taxon>eudicotyledons</taxon>
        <taxon>Gunneridae</taxon>
        <taxon>Pentapetalae</taxon>
        <taxon>rosids</taxon>
        <taxon>fabids</taxon>
        <taxon>Cucurbitales</taxon>
        <taxon>Cucurbitaceae</taxon>
        <taxon>Benincaseae</taxon>
        <taxon>Cucumis</taxon>
    </lineage>
</organism>
<protein>
    <submittedName>
        <fullName evidence="13">Integrase</fullName>
    </submittedName>
</protein>
<evidence type="ECO:0000256" key="9">
    <source>
        <dbReference type="ARBA" id="ARBA00023172"/>
    </source>
</evidence>
<feature type="domain" description="Reverse transcriptase Ty1/copia-type" evidence="11">
    <location>
        <begin position="137"/>
        <end position="210"/>
    </location>
</feature>
<dbReference type="OrthoDB" id="411615at2759"/>
<evidence type="ECO:0000313" key="15">
    <source>
        <dbReference type="Proteomes" id="UP000321947"/>
    </source>
</evidence>
<dbReference type="Pfam" id="PF07727">
    <property type="entry name" value="RVT_2"/>
    <property type="match status" value="1"/>
</dbReference>
<comment type="caution">
    <text evidence="13">The sequence shown here is derived from an EMBL/GenBank/DDBJ whole genome shotgun (WGS) entry which is preliminary data.</text>
</comment>
<keyword evidence="4" id="KW-0378">Hydrolase</keyword>
<dbReference type="Proteomes" id="UP000321393">
    <property type="component" value="Unassembled WGS sequence"/>
</dbReference>
<dbReference type="GO" id="GO:0003887">
    <property type="term" value="F:DNA-directed DNA polymerase activity"/>
    <property type="evidence" value="ECO:0007669"/>
    <property type="project" value="UniProtKB-KW"/>
</dbReference>
<evidence type="ECO:0000256" key="5">
    <source>
        <dbReference type="ARBA" id="ARBA00022842"/>
    </source>
</evidence>
<dbReference type="InterPro" id="IPR013103">
    <property type="entry name" value="RVT_2"/>
</dbReference>
<dbReference type="PANTHER" id="PTHR42648:SF11">
    <property type="entry name" value="TRANSPOSON TY4-P GAG-POL POLYPROTEIN"/>
    <property type="match status" value="1"/>
</dbReference>
<dbReference type="GO" id="GO:0006310">
    <property type="term" value="P:DNA recombination"/>
    <property type="evidence" value="ECO:0007669"/>
    <property type="project" value="UniProtKB-KW"/>
</dbReference>
<dbReference type="GO" id="GO:0046872">
    <property type="term" value="F:metal ion binding"/>
    <property type="evidence" value="ECO:0007669"/>
    <property type="project" value="UniProtKB-KW"/>
</dbReference>
<sequence length="211" mass="24883">MKALFYLEEEEVKEEEALAETKEVVVFQLKMTYVKSKIRPVFLLPRKAWRASKPLELVHTDLYCPMQTTTNGGMTPYEAWCGEKPSVSHLRMFRSIAYSHILNQLRGKLDDKSEKCIMVDEKWKIAMDQEIDAIRRNETWELMELPTNKQALRVKWLYRENLKSDGNVEKYKVRLVVKDYKQEYGVDYEEIFAPVTRIEIIQLILSLAAQN</sequence>
<dbReference type="GO" id="GO:0015074">
    <property type="term" value="P:DNA integration"/>
    <property type="evidence" value="ECO:0007669"/>
    <property type="project" value="UniProtKB-KW"/>
</dbReference>
<dbReference type="EMBL" id="SSTE01010496">
    <property type="protein sequence ID" value="KAA0052393.1"/>
    <property type="molecule type" value="Genomic_DNA"/>
</dbReference>
<dbReference type="GO" id="GO:0016787">
    <property type="term" value="F:hydrolase activity"/>
    <property type="evidence" value="ECO:0007669"/>
    <property type="project" value="UniProtKB-KW"/>
</dbReference>
<evidence type="ECO:0000256" key="2">
    <source>
        <dbReference type="ARBA" id="ARBA00022723"/>
    </source>
</evidence>
<dbReference type="GO" id="GO:0003964">
    <property type="term" value="F:RNA-directed DNA polymerase activity"/>
    <property type="evidence" value="ECO:0007669"/>
    <property type="project" value="UniProtKB-KW"/>
</dbReference>
<dbReference type="GO" id="GO:0004519">
    <property type="term" value="F:endonuclease activity"/>
    <property type="evidence" value="ECO:0007669"/>
    <property type="project" value="UniProtKB-KW"/>
</dbReference>
<evidence type="ECO:0000313" key="14">
    <source>
        <dbReference type="Proteomes" id="UP000321393"/>
    </source>
</evidence>
<evidence type="ECO:0000256" key="10">
    <source>
        <dbReference type="ARBA" id="ARBA00023268"/>
    </source>
</evidence>
<keyword evidence="5" id="KW-0460">Magnesium</keyword>
<keyword evidence="8" id="KW-0548">Nucleotidyltransferase</keyword>
<dbReference type="AlphaFoldDB" id="A0A5D3D6M8"/>
<proteinExistence type="predicted"/>
<keyword evidence="2" id="KW-0479">Metal-binding</keyword>
<dbReference type="STRING" id="1194695.A0A5D3D6M8"/>
<keyword evidence="9" id="KW-0233">DNA recombination</keyword>
<dbReference type="Proteomes" id="UP000321947">
    <property type="component" value="Unassembled WGS sequence"/>
</dbReference>
<dbReference type="InterPro" id="IPR039537">
    <property type="entry name" value="Retrotran_Ty1/copia-like"/>
</dbReference>
<keyword evidence="7" id="KW-0695">RNA-directed DNA polymerase</keyword>